<keyword evidence="15 19" id="KW-0560">Oxidoreductase</keyword>
<keyword evidence="11" id="KW-0677">Repeat</keyword>
<keyword evidence="10 19" id="KW-0479">Metal-binding</keyword>
<comment type="function">
    <text evidence="19">C-type cytochrome. Part of the cbb3-type cytochrome c oxidase complex.</text>
</comment>
<keyword evidence="4 19" id="KW-0813">Transport</keyword>
<comment type="subcellular location">
    <subcellularLocation>
        <location evidence="1 19">Cell inner membrane</location>
    </subcellularLocation>
</comment>
<evidence type="ECO:0000256" key="20">
    <source>
        <dbReference type="PIRSR" id="PIRSR000006-1"/>
    </source>
</evidence>
<evidence type="ECO:0000256" key="5">
    <source>
        <dbReference type="ARBA" id="ARBA00022475"/>
    </source>
</evidence>
<evidence type="ECO:0000256" key="7">
    <source>
        <dbReference type="ARBA" id="ARBA00022617"/>
    </source>
</evidence>
<evidence type="ECO:0000256" key="14">
    <source>
        <dbReference type="ARBA" id="ARBA00022989"/>
    </source>
</evidence>
<dbReference type="InterPro" id="IPR032858">
    <property type="entry name" value="CcoP_N"/>
</dbReference>
<reference evidence="24" key="1">
    <citation type="submission" date="2021-07" db="EMBL/GenBank/DDBJ databases">
        <title>New genus and species of the family Alcaligenaceae.</title>
        <authorList>
            <person name="Hahn M.W."/>
        </authorList>
    </citation>
    <scope>NUCLEOTIDE SEQUENCE</scope>
    <source>
        <strain evidence="24">LF4-65</strain>
    </source>
</reference>
<dbReference type="GO" id="GO:1902600">
    <property type="term" value="P:proton transmembrane transport"/>
    <property type="evidence" value="ECO:0007669"/>
    <property type="project" value="UniProtKB-KW"/>
</dbReference>
<evidence type="ECO:0000256" key="21">
    <source>
        <dbReference type="PIRSR" id="PIRSR000006-2"/>
    </source>
</evidence>
<dbReference type="GO" id="GO:0020037">
    <property type="term" value="F:heme binding"/>
    <property type="evidence" value="ECO:0007669"/>
    <property type="project" value="InterPro"/>
</dbReference>
<comment type="caution">
    <text evidence="24">The sequence shown here is derived from an EMBL/GenBank/DDBJ whole genome shotgun (WGS) entry which is preliminary data.</text>
</comment>
<feature type="binding site" description="covalent" evidence="21">
    <location>
        <position position="230"/>
    </location>
    <ligand>
        <name>heme c</name>
        <dbReference type="ChEBI" id="CHEBI:61717"/>
        <label>2</label>
    </ligand>
</feature>
<evidence type="ECO:0000256" key="18">
    <source>
        <dbReference type="ARBA" id="ARBA00023136"/>
    </source>
</evidence>
<evidence type="ECO:0000313" key="25">
    <source>
        <dbReference type="Proteomes" id="UP000739565"/>
    </source>
</evidence>
<evidence type="ECO:0000256" key="13">
    <source>
        <dbReference type="ARBA" id="ARBA00022982"/>
    </source>
</evidence>
<evidence type="ECO:0000256" key="8">
    <source>
        <dbReference type="ARBA" id="ARBA00022660"/>
    </source>
</evidence>
<keyword evidence="7 19" id="KW-0349">Heme</keyword>
<organism evidence="24 25">
    <name type="scientific">Zwartia hollandica</name>
    <dbReference type="NCBI Taxonomy" id="324606"/>
    <lineage>
        <taxon>Bacteria</taxon>
        <taxon>Pseudomonadati</taxon>
        <taxon>Pseudomonadota</taxon>
        <taxon>Betaproteobacteria</taxon>
        <taxon>Burkholderiales</taxon>
        <taxon>Alcaligenaceae</taxon>
        <taxon>Zwartia</taxon>
    </lineage>
</organism>
<dbReference type="Gene3D" id="1.10.760.10">
    <property type="entry name" value="Cytochrome c-like domain"/>
    <property type="match status" value="2"/>
</dbReference>
<keyword evidence="12 19" id="KW-0375">Hydrogen ion transport</keyword>
<dbReference type="GO" id="GO:0046872">
    <property type="term" value="F:metal ion binding"/>
    <property type="evidence" value="ECO:0007669"/>
    <property type="project" value="UniProtKB-KW"/>
</dbReference>
<evidence type="ECO:0000256" key="2">
    <source>
        <dbReference type="ARBA" id="ARBA00004673"/>
    </source>
</evidence>
<comment type="subunit">
    <text evidence="19">Component of the cbb3-type cytochrome c oxidase.</text>
</comment>
<dbReference type="InterPro" id="IPR004678">
    <property type="entry name" value="Cyt_c_oxidase_cbb3_su3"/>
</dbReference>
<keyword evidence="5 19" id="KW-1003">Cell membrane</keyword>
<feature type="binding site" description="axial binding residue" evidence="20">
    <location>
        <position position="187"/>
    </location>
    <ligand>
        <name>heme c</name>
        <dbReference type="ChEBI" id="CHEBI:61717"/>
        <label>2</label>
    </ligand>
    <ligandPart>
        <name>Fe</name>
        <dbReference type="ChEBI" id="CHEBI:18248"/>
    </ligandPart>
</feature>
<dbReference type="PROSITE" id="PS51007">
    <property type="entry name" value="CYTC"/>
    <property type="match status" value="2"/>
</dbReference>
<dbReference type="InterPro" id="IPR009056">
    <property type="entry name" value="Cyt_c-like_dom"/>
</dbReference>
<feature type="domain" description="Cytochrome c" evidence="23">
    <location>
        <begin position="217"/>
        <end position="298"/>
    </location>
</feature>
<feature type="binding site" description="covalent" evidence="21">
    <location>
        <position position="147"/>
    </location>
    <ligand>
        <name>heme c</name>
        <dbReference type="ChEBI" id="CHEBI:61717"/>
        <label>1</label>
    </ligand>
</feature>
<evidence type="ECO:0000256" key="9">
    <source>
        <dbReference type="ARBA" id="ARBA00022692"/>
    </source>
</evidence>
<gene>
    <name evidence="24" type="primary">ccoP</name>
    <name evidence="24" type="ORF">KZZ10_02355</name>
</gene>
<dbReference type="RefSeq" id="WP_259659899.1">
    <property type="nucleotide sequence ID" value="NZ_JAHXRI010000004.1"/>
</dbReference>
<evidence type="ECO:0000256" key="3">
    <source>
        <dbReference type="ARBA" id="ARBA00006113"/>
    </source>
</evidence>
<keyword evidence="18 19" id="KW-0472">Membrane</keyword>
<dbReference type="GO" id="GO:0005886">
    <property type="term" value="C:plasma membrane"/>
    <property type="evidence" value="ECO:0007669"/>
    <property type="project" value="UniProtKB-SubCell"/>
</dbReference>
<dbReference type="PANTHER" id="PTHR33751">
    <property type="entry name" value="CBB3-TYPE CYTOCHROME C OXIDASE SUBUNIT FIXP"/>
    <property type="match status" value="1"/>
</dbReference>
<evidence type="ECO:0000259" key="23">
    <source>
        <dbReference type="PROSITE" id="PS51007"/>
    </source>
</evidence>
<dbReference type="PANTHER" id="PTHR33751:SF1">
    <property type="entry name" value="CBB3-TYPE CYTOCHROME C OXIDASE SUBUNIT FIXP"/>
    <property type="match status" value="1"/>
</dbReference>
<keyword evidence="8 19" id="KW-0679">Respiratory chain</keyword>
<feature type="binding site" description="covalent" evidence="21">
    <location>
        <position position="144"/>
    </location>
    <ligand>
        <name>heme c</name>
        <dbReference type="ChEBI" id="CHEBI:61717"/>
        <label>1</label>
    </ligand>
</feature>
<evidence type="ECO:0000256" key="4">
    <source>
        <dbReference type="ARBA" id="ARBA00022448"/>
    </source>
</evidence>
<feature type="binding site" description="axial binding residue" evidence="20">
    <location>
        <position position="148"/>
    </location>
    <ligand>
        <name>heme c</name>
        <dbReference type="ChEBI" id="CHEBI:61717"/>
        <label>1</label>
    </ligand>
    <ligandPart>
        <name>Fe</name>
        <dbReference type="ChEBI" id="CHEBI:18248"/>
    </ligandPart>
</feature>
<evidence type="ECO:0000256" key="11">
    <source>
        <dbReference type="ARBA" id="ARBA00022737"/>
    </source>
</evidence>
<accession>A0A953T3K3</accession>
<evidence type="ECO:0000256" key="10">
    <source>
        <dbReference type="ARBA" id="ARBA00022723"/>
    </source>
</evidence>
<feature type="binding site" description="axial binding residue" evidence="20">
    <location>
        <position position="275"/>
    </location>
    <ligand>
        <name>heme c</name>
        <dbReference type="ChEBI" id="CHEBI:61717"/>
        <label>1</label>
    </ligand>
    <ligandPart>
        <name>Fe</name>
        <dbReference type="ChEBI" id="CHEBI:18248"/>
    </ligandPart>
</feature>
<comment type="similarity">
    <text evidence="3 19">Belongs to the CcoP / FixP family.</text>
</comment>
<dbReference type="SUPFAM" id="SSF46626">
    <property type="entry name" value="Cytochrome c"/>
    <property type="match status" value="2"/>
</dbReference>
<protein>
    <recommendedName>
        <fullName evidence="19">Cbb3-type cytochrome c oxidase subunit</fullName>
    </recommendedName>
</protein>
<evidence type="ECO:0000256" key="16">
    <source>
        <dbReference type="ARBA" id="ARBA00023004"/>
    </source>
</evidence>
<dbReference type="AlphaFoldDB" id="A0A953T3K3"/>
<feature type="transmembrane region" description="Helical" evidence="22">
    <location>
        <begin position="63"/>
        <end position="85"/>
    </location>
</feature>
<evidence type="ECO:0000313" key="24">
    <source>
        <dbReference type="EMBL" id="MBZ1349476.1"/>
    </source>
</evidence>
<keyword evidence="25" id="KW-1185">Reference proteome</keyword>
<evidence type="ECO:0000256" key="19">
    <source>
        <dbReference type="PIRNR" id="PIRNR000006"/>
    </source>
</evidence>
<feature type="binding site" description="covalent" evidence="21">
    <location>
        <position position="233"/>
    </location>
    <ligand>
        <name>heme c</name>
        <dbReference type="ChEBI" id="CHEBI:61717"/>
        <label>2</label>
    </ligand>
</feature>
<dbReference type="EMBL" id="JAHXRI010000004">
    <property type="protein sequence ID" value="MBZ1349476.1"/>
    <property type="molecule type" value="Genomic_DNA"/>
</dbReference>
<sequence>MSDFVNGFWGYYIAAVVLLGIAWCLWLLFSQRKWLGARTGAVQDTGHVWDGDLRELNNPVPRWWTMMYVLMCFFGLGYLVLYPGLGAFNGSLGYTSAQEVRHDQSELNAQVKPVYEKFAKMDIPAIAADVEARVIGQRLFLNNCAQCHGSDAKGATSFPNLVEGDSLYGRTPEALQASITNGRNGIMPGLQAIVDARMAGDIAQYVRSLSGLAHDQIRVIRGKREYLNNCVACHGADGKGNKALGAPNLTDDVWLYGSSEATIVHSILNGRNNRMPAQEHLLTPDQIRLLTAWVWGLSGGRDITGSVAQKAAAAQ</sequence>
<dbReference type="NCBIfam" id="TIGR00782">
    <property type="entry name" value="ccoP"/>
    <property type="match status" value="1"/>
</dbReference>
<feature type="transmembrane region" description="Helical" evidence="22">
    <location>
        <begin position="12"/>
        <end position="29"/>
    </location>
</feature>
<evidence type="ECO:0000256" key="12">
    <source>
        <dbReference type="ARBA" id="ARBA00022781"/>
    </source>
</evidence>
<evidence type="ECO:0000256" key="22">
    <source>
        <dbReference type="SAM" id="Phobius"/>
    </source>
</evidence>
<keyword evidence="9 22" id="KW-0812">Transmembrane</keyword>
<dbReference type="PIRSF" id="PIRSF000006">
    <property type="entry name" value="Cbb3-Cox_fixP"/>
    <property type="match status" value="1"/>
</dbReference>
<keyword evidence="17 19" id="KW-0406">Ion transport</keyword>
<evidence type="ECO:0000256" key="6">
    <source>
        <dbReference type="ARBA" id="ARBA00022519"/>
    </source>
</evidence>
<dbReference type="Pfam" id="PF14715">
    <property type="entry name" value="FixP_N"/>
    <property type="match status" value="1"/>
</dbReference>
<name>A0A953T3K3_9BURK</name>
<dbReference type="GO" id="GO:0009055">
    <property type="term" value="F:electron transfer activity"/>
    <property type="evidence" value="ECO:0007669"/>
    <property type="project" value="InterPro"/>
</dbReference>
<dbReference type="Proteomes" id="UP000739565">
    <property type="component" value="Unassembled WGS sequence"/>
</dbReference>
<feature type="binding site" description="axial binding residue" evidence="20">
    <location>
        <position position="234"/>
    </location>
    <ligand>
        <name>heme c</name>
        <dbReference type="ChEBI" id="CHEBI:61717"/>
        <label>2</label>
    </ligand>
    <ligandPart>
        <name>Fe</name>
        <dbReference type="ChEBI" id="CHEBI:18248"/>
    </ligandPart>
</feature>
<keyword evidence="14 22" id="KW-1133">Transmembrane helix</keyword>
<evidence type="ECO:0000256" key="15">
    <source>
        <dbReference type="ARBA" id="ARBA00023002"/>
    </source>
</evidence>
<proteinExistence type="inferred from homology"/>
<keyword evidence="13 19" id="KW-0249">Electron transport</keyword>
<evidence type="ECO:0000256" key="17">
    <source>
        <dbReference type="ARBA" id="ARBA00023065"/>
    </source>
</evidence>
<comment type="cofactor">
    <cofactor evidence="19 21">
        <name>heme c</name>
        <dbReference type="ChEBI" id="CHEBI:61717"/>
    </cofactor>
    <text evidence="19 21">Binds 2 heme C groups per subunit.</text>
</comment>
<keyword evidence="16 19" id="KW-0408">Iron</keyword>
<dbReference type="InterPro" id="IPR050597">
    <property type="entry name" value="Cytochrome_c_Oxidase_Subunit"/>
</dbReference>
<feature type="domain" description="Cytochrome c" evidence="23">
    <location>
        <begin position="131"/>
        <end position="210"/>
    </location>
</feature>
<dbReference type="InterPro" id="IPR036909">
    <property type="entry name" value="Cyt_c-like_dom_sf"/>
</dbReference>
<dbReference type="GO" id="GO:0016491">
    <property type="term" value="F:oxidoreductase activity"/>
    <property type="evidence" value="ECO:0007669"/>
    <property type="project" value="UniProtKB-KW"/>
</dbReference>
<keyword evidence="6 19" id="KW-0997">Cell inner membrane</keyword>
<dbReference type="Pfam" id="PF13442">
    <property type="entry name" value="Cytochrome_CBB3"/>
    <property type="match status" value="2"/>
</dbReference>
<comment type="pathway">
    <text evidence="2 19">Energy metabolism; oxidative phosphorylation.</text>
</comment>
<dbReference type="InterPro" id="IPR038414">
    <property type="entry name" value="CcoP_N_sf"/>
</dbReference>
<evidence type="ECO:0000256" key="1">
    <source>
        <dbReference type="ARBA" id="ARBA00004533"/>
    </source>
</evidence>
<dbReference type="Gene3D" id="6.10.280.130">
    <property type="match status" value="1"/>
</dbReference>